<keyword evidence="1" id="KW-0472">Membrane</keyword>
<dbReference type="EMBL" id="CADCUW010000239">
    <property type="protein sequence ID" value="CAA9411071.1"/>
    <property type="molecule type" value="Genomic_DNA"/>
</dbReference>
<keyword evidence="1" id="KW-0812">Transmembrane</keyword>
<name>A0A6J4PDT3_9ACTN</name>
<proteinExistence type="predicted"/>
<sequence length="109" mass="11374">MCGPADLWCRAHDVLPRDAEERGPHEPARLRRHLLLMAAAPATLLVLVLSLVTGLSGDATSAIGGIVGAFAVLLRYPIATAIGLSVVAGLYHLLVLLILRPSNAGFGTT</sequence>
<reference evidence="2" key="1">
    <citation type="submission" date="2020-02" db="EMBL/GenBank/DDBJ databases">
        <authorList>
            <person name="Meier V. D."/>
        </authorList>
    </citation>
    <scope>NUCLEOTIDE SEQUENCE</scope>
    <source>
        <strain evidence="2">AVDCRST_MAG01</strain>
    </source>
</reference>
<keyword evidence="1" id="KW-1133">Transmembrane helix</keyword>
<accession>A0A6J4PDT3</accession>
<evidence type="ECO:0000313" key="2">
    <source>
        <dbReference type="EMBL" id="CAA9411071.1"/>
    </source>
</evidence>
<gene>
    <name evidence="2" type="ORF">AVDCRST_MAG01-01-1618</name>
</gene>
<feature type="transmembrane region" description="Helical" evidence="1">
    <location>
        <begin position="34"/>
        <end position="56"/>
    </location>
</feature>
<evidence type="ECO:0000256" key="1">
    <source>
        <dbReference type="SAM" id="Phobius"/>
    </source>
</evidence>
<feature type="transmembrane region" description="Helical" evidence="1">
    <location>
        <begin position="76"/>
        <end position="99"/>
    </location>
</feature>
<protein>
    <submittedName>
        <fullName evidence="2">Uncharacterized protein</fullName>
    </submittedName>
</protein>
<organism evidence="2">
    <name type="scientific">uncultured Rubrobacteraceae bacterium</name>
    <dbReference type="NCBI Taxonomy" id="349277"/>
    <lineage>
        <taxon>Bacteria</taxon>
        <taxon>Bacillati</taxon>
        <taxon>Actinomycetota</taxon>
        <taxon>Rubrobacteria</taxon>
        <taxon>Rubrobacterales</taxon>
        <taxon>Rubrobacteraceae</taxon>
        <taxon>environmental samples</taxon>
    </lineage>
</organism>
<dbReference type="AlphaFoldDB" id="A0A6J4PDT3"/>